<protein>
    <recommendedName>
        <fullName evidence="2">RNA helicase</fullName>
        <ecNumber evidence="2">3.6.4.13</ecNumber>
    </recommendedName>
</protein>
<dbReference type="GO" id="GO:0005634">
    <property type="term" value="C:nucleus"/>
    <property type="evidence" value="ECO:0007669"/>
    <property type="project" value="UniProtKB-SubCell"/>
</dbReference>
<dbReference type="GO" id="GO:0005524">
    <property type="term" value="F:ATP binding"/>
    <property type="evidence" value="ECO:0007669"/>
    <property type="project" value="UniProtKB-KW"/>
</dbReference>
<dbReference type="SMART" id="SM00487">
    <property type="entry name" value="DEXDc"/>
    <property type="match status" value="1"/>
</dbReference>
<dbReference type="SMART" id="SM00490">
    <property type="entry name" value="HELICc"/>
    <property type="match status" value="1"/>
</dbReference>
<reference evidence="16 17" key="1">
    <citation type="submission" date="2016-04" db="EMBL/GenBank/DDBJ databases">
        <title>Genome analyses suggest a sexual origin of heterokaryosis in a supposedly ancient asexual fungus.</title>
        <authorList>
            <person name="Ropars J."/>
            <person name="Sedzielewska K."/>
            <person name="Noel J."/>
            <person name="Charron P."/>
            <person name="Farinelli L."/>
            <person name="Marton T."/>
            <person name="Kruger M."/>
            <person name="Pelin A."/>
            <person name="Brachmann A."/>
            <person name="Corradi N."/>
        </authorList>
    </citation>
    <scope>NUCLEOTIDE SEQUENCE [LARGE SCALE GENOMIC DNA]</scope>
    <source>
        <strain evidence="16 17">A5</strain>
    </source>
</reference>
<keyword evidence="7" id="KW-0508">mRNA splicing</keyword>
<comment type="caution">
    <text evidence="16">The sequence shown here is derived from an EMBL/GenBank/DDBJ whole genome shotgun (WGS) entry which is preliminary data.</text>
</comment>
<evidence type="ECO:0000313" key="17">
    <source>
        <dbReference type="Proteomes" id="UP000232722"/>
    </source>
</evidence>
<dbReference type="InterPro" id="IPR056149">
    <property type="entry name" value="PRP5/DDX46/KHDC4_KH"/>
</dbReference>
<dbReference type="CDD" id="cd18787">
    <property type="entry name" value="SF2_C_DEAD"/>
    <property type="match status" value="1"/>
</dbReference>
<evidence type="ECO:0000259" key="13">
    <source>
        <dbReference type="PROSITE" id="PS51192"/>
    </source>
</evidence>
<evidence type="ECO:0000256" key="3">
    <source>
        <dbReference type="ARBA" id="ARBA00022741"/>
    </source>
</evidence>
<dbReference type="Pfam" id="PF23469">
    <property type="entry name" value="KH_12"/>
    <property type="match status" value="1"/>
</dbReference>
<dbReference type="Proteomes" id="UP000232722">
    <property type="component" value="Unassembled WGS sequence"/>
</dbReference>
<keyword evidence="4 11" id="KW-0378">Hydrolase</keyword>
<sequence length="793" mass="88036">MQTDNGEEEDPLDAFMKDVEVEVEQLNEQDKKRAKQVAKGKNKVDKSEKAIQDEDDAEDEELGSDPEDILALAAKKLKKKDLAAVDHSQIKYEPFRKDFYIEPPEMHEMTHDQVDLLRVELGGIKIRGVDCPKPIQKWTHAGLPAACLQIIKKLNFEKPTPIQSQAIPAIMAGRDVIGVAKTGSGKTIAFLLPMFRHIKDQRPLEQMEGPIAIIMTPTRELAVQIHKECKHFLKGLNLRAVCAYGGSPIKDQIAELKRGAEIIVCTPGRMIDLLCANSGRVTNLKRVTYLVLDEADRMFDMGFEPQVMKIVNNVRPDRQTVLFSATFPRQMESLARKVLKRPLEITVGGRSVVAQDVAQIVEVREDNTKFVRLLEILGQLYNDDPDARTLIFVDRQEAADNLLRDLIRKGYPCMSLHGGKDQLDRDSTIADFKSGVCQLLIATSVAARGLDVKQLKLVINFECPNHMEDYVHRVGRTGRAGNKGTAYTFITPEQDRYAMDIVKALKLSGGHVSPELQALADGFQEKVKAGSATYSGSGFGGKGLERLDEARDLVKKAQRKTYDVSDDETSEEEAEDDDHLMRSVKKEEISTVPGISSITPKSQLRVSNSLITLIINIFYYLRILIIITALKAAQEAAARVNAKNVGASGVQRAKDIIADINARFKENSVQGTVPEADKAENAAEYSVEIEINDYPQKARWKVTNKEQISQITELTGAAITTRGTYFAPGRQPAPGSGERKLYLFVEGENEYVVEKAKNEIKRILTETTLSAIEAEARNPGSTSLGGYGKYSVV</sequence>
<reference evidence="16 17" key="2">
    <citation type="submission" date="2017-09" db="EMBL/GenBank/DDBJ databases">
        <title>Extensive intraspecific genome diversity in a model arbuscular mycorrhizal fungus.</title>
        <authorList>
            <person name="Chen E.C."/>
            <person name="Morin E."/>
            <person name="Beaudet D."/>
            <person name="Noel J."/>
            <person name="Ndikumana S."/>
            <person name="Charron P."/>
            <person name="St-Onge C."/>
            <person name="Giorgi J."/>
            <person name="Grigoriev I.V."/>
            <person name="Roux C."/>
            <person name="Martin F.M."/>
            <person name="Corradi N."/>
        </authorList>
    </citation>
    <scope>NUCLEOTIDE SEQUENCE [LARGE SCALE GENOMIC DNA]</scope>
    <source>
        <strain evidence="16 17">A5</strain>
    </source>
</reference>
<accession>A0A2N0PSE5</accession>
<dbReference type="GO" id="GO:0003676">
    <property type="term" value="F:nucleic acid binding"/>
    <property type="evidence" value="ECO:0007669"/>
    <property type="project" value="InterPro"/>
</dbReference>
<feature type="domain" description="DEAD-box RNA helicase Q" evidence="15">
    <location>
        <begin position="136"/>
        <end position="164"/>
    </location>
</feature>
<evidence type="ECO:0000259" key="14">
    <source>
        <dbReference type="PROSITE" id="PS51194"/>
    </source>
</evidence>
<dbReference type="CDD" id="cd22475">
    <property type="entry name" value="KH-I_AtRH42_like"/>
    <property type="match status" value="1"/>
</dbReference>
<dbReference type="GO" id="GO:0003724">
    <property type="term" value="F:RNA helicase activity"/>
    <property type="evidence" value="ECO:0007669"/>
    <property type="project" value="UniProtKB-EC"/>
</dbReference>
<feature type="compositionally biased region" description="Basic and acidic residues" evidence="12">
    <location>
        <begin position="42"/>
        <end position="52"/>
    </location>
</feature>
<gene>
    <name evidence="16" type="ORF">RhiirA5_473231</name>
</gene>
<keyword evidence="3 11" id="KW-0547">Nucleotide-binding</keyword>
<organism evidence="16 17">
    <name type="scientific">Rhizophagus irregularis</name>
    <dbReference type="NCBI Taxonomy" id="588596"/>
    <lineage>
        <taxon>Eukaryota</taxon>
        <taxon>Fungi</taxon>
        <taxon>Fungi incertae sedis</taxon>
        <taxon>Mucoromycota</taxon>
        <taxon>Glomeromycotina</taxon>
        <taxon>Glomeromycetes</taxon>
        <taxon>Glomerales</taxon>
        <taxon>Glomeraceae</taxon>
        <taxon>Rhizophagus</taxon>
    </lineage>
</organism>
<dbReference type="GO" id="GO:0016787">
    <property type="term" value="F:hydrolase activity"/>
    <property type="evidence" value="ECO:0007669"/>
    <property type="project" value="UniProtKB-KW"/>
</dbReference>
<dbReference type="Pfam" id="PF00270">
    <property type="entry name" value="DEAD"/>
    <property type="match status" value="1"/>
</dbReference>
<feature type="short sequence motif" description="Q motif" evidence="10">
    <location>
        <begin position="136"/>
        <end position="164"/>
    </location>
</feature>
<proteinExistence type="inferred from homology"/>
<dbReference type="Gene3D" id="3.40.50.300">
    <property type="entry name" value="P-loop containing nucleotide triphosphate hydrolases"/>
    <property type="match status" value="2"/>
</dbReference>
<evidence type="ECO:0000313" key="16">
    <source>
        <dbReference type="EMBL" id="PKC09752.1"/>
    </source>
</evidence>
<dbReference type="VEuPathDB" id="FungiDB:RhiirA1_504551"/>
<dbReference type="PROSITE" id="PS51192">
    <property type="entry name" value="HELICASE_ATP_BIND_1"/>
    <property type="match status" value="1"/>
</dbReference>
<feature type="region of interest" description="Disordered" evidence="12">
    <location>
        <begin position="26"/>
        <end position="65"/>
    </location>
</feature>
<evidence type="ECO:0000256" key="1">
    <source>
        <dbReference type="ARBA" id="ARBA00004123"/>
    </source>
</evidence>
<evidence type="ECO:0000256" key="2">
    <source>
        <dbReference type="ARBA" id="ARBA00012552"/>
    </source>
</evidence>
<dbReference type="PROSITE" id="PS51194">
    <property type="entry name" value="HELICASE_CTER"/>
    <property type="match status" value="1"/>
</dbReference>
<keyword evidence="8" id="KW-0539">Nucleus</keyword>
<evidence type="ECO:0000256" key="8">
    <source>
        <dbReference type="ARBA" id="ARBA00023242"/>
    </source>
</evidence>
<dbReference type="Pfam" id="PF00271">
    <property type="entry name" value="Helicase_C"/>
    <property type="match status" value="1"/>
</dbReference>
<keyword evidence="5 11" id="KW-0347">Helicase</keyword>
<dbReference type="CDD" id="cd17953">
    <property type="entry name" value="DEADc_DDX46"/>
    <property type="match status" value="1"/>
</dbReference>
<feature type="domain" description="Helicase ATP-binding" evidence="13">
    <location>
        <begin position="167"/>
        <end position="345"/>
    </location>
</feature>
<feature type="compositionally biased region" description="Acidic residues" evidence="12">
    <location>
        <begin position="564"/>
        <end position="578"/>
    </location>
</feature>
<feature type="region of interest" description="Disordered" evidence="12">
    <location>
        <begin position="558"/>
        <end position="580"/>
    </location>
</feature>
<dbReference type="InterPro" id="IPR001650">
    <property type="entry name" value="Helicase_C-like"/>
</dbReference>
<comment type="subcellular location">
    <subcellularLocation>
        <location evidence="1">Nucleus</location>
    </subcellularLocation>
</comment>
<evidence type="ECO:0000259" key="15">
    <source>
        <dbReference type="PROSITE" id="PS51195"/>
    </source>
</evidence>
<evidence type="ECO:0000256" key="10">
    <source>
        <dbReference type="PROSITE-ProRule" id="PRU00552"/>
    </source>
</evidence>
<dbReference type="InterPro" id="IPR027417">
    <property type="entry name" value="P-loop_NTPase"/>
</dbReference>
<keyword evidence="7" id="KW-0507">mRNA processing</keyword>
<feature type="compositionally biased region" description="Basic residues" evidence="12">
    <location>
        <begin position="32"/>
        <end position="41"/>
    </location>
</feature>
<dbReference type="SUPFAM" id="SSF52540">
    <property type="entry name" value="P-loop containing nucleoside triphosphate hydrolases"/>
    <property type="match status" value="2"/>
</dbReference>
<dbReference type="EC" id="3.6.4.13" evidence="2"/>
<evidence type="ECO:0000256" key="4">
    <source>
        <dbReference type="ARBA" id="ARBA00022801"/>
    </source>
</evidence>
<dbReference type="InterPro" id="IPR014001">
    <property type="entry name" value="Helicase_ATP-bd"/>
</dbReference>
<comment type="similarity">
    <text evidence="9">Belongs to the DEAD box helicase family. DDX46/PRP5 subfamily.</text>
</comment>
<dbReference type="EMBL" id="LLXJ01000435">
    <property type="protein sequence ID" value="PKC09752.1"/>
    <property type="molecule type" value="Genomic_DNA"/>
</dbReference>
<name>A0A2N0PSE5_9GLOM</name>
<dbReference type="VEuPathDB" id="FungiDB:FUN_018954"/>
<dbReference type="FunFam" id="3.40.50.300:FF:000079">
    <property type="entry name" value="probable ATP-dependent RNA helicase DDX17"/>
    <property type="match status" value="1"/>
</dbReference>
<dbReference type="InterPro" id="IPR011545">
    <property type="entry name" value="DEAD/DEAH_box_helicase_dom"/>
</dbReference>
<evidence type="ECO:0000256" key="5">
    <source>
        <dbReference type="ARBA" id="ARBA00022806"/>
    </source>
</evidence>
<feature type="compositionally biased region" description="Acidic residues" evidence="12">
    <location>
        <begin position="53"/>
        <end position="65"/>
    </location>
</feature>
<evidence type="ECO:0000256" key="7">
    <source>
        <dbReference type="ARBA" id="ARBA00023187"/>
    </source>
</evidence>
<evidence type="ECO:0000256" key="11">
    <source>
        <dbReference type="RuleBase" id="RU000492"/>
    </source>
</evidence>
<dbReference type="PROSITE" id="PS00039">
    <property type="entry name" value="DEAD_ATP_HELICASE"/>
    <property type="match status" value="1"/>
</dbReference>
<dbReference type="AlphaFoldDB" id="A0A2N0PSE5"/>
<dbReference type="VEuPathDB" id="FungiDB:RhiirFUN_015414"/>
<evidence type="ECO:0000256" key="6">
    <source>
        <dbReference type="ARBA" id="ARBA00022840"/>
    </source>
</evidence>
<keyword evidence="6 11" id="KW-0067">ATP-binding</keyword>
<feature type="domain" description="Helicase C-terminal" evidence="14">
    <location>
        <begin position="372"/>
        <end position="520"/>
    </location>
</feature>
<dbReference type="InterPro" id="IPR014014">
    <property type="entry name" value="RNA_helicase_DEAD_Q_motif"/>
</dbReference>
<dbReference type="PANTHER" id="PTHR47958">
    <property type="entry name" value="ATP-DEPENDENT RNA HELICASE DBP3"/>
    <property type="match status" value="1"/>
</dbReference>
<evidence type="ECO:0000256" key="12">
    <source>
        <dbReference type="SAM" id="MobiDB-lite"/>
    </source>
</evidence>
<dbReference type="InterPro" id="IPR000629">
    <property type="entry name" value="RNA-helicase_DEAD-box_CS"/>
</dbReference>
<dbReference type="PROSITE" id="PS51195">
    <property type="entry name" value="Q_MOTIF"/>
    <property type="match status" value="1"/>
</dbReference>
<evidence type="ECO:0000256" key="9">
    <source>
        <dbReference type="ARBA" id="ARBA00038511"/>
    </source>
</evidence>
<dbReference type="GO" id="GO:0008380">
    <property type="term" value="P:RNA splicing"/>
    <property type="evidence" value="ECO:0007669"/>
    <property type="project" value="UniProtKB-KW"/>
</dbReference>